<dbReference type="EMBL" id="CAMTCP010000222">
    <property type="protein sequence ID" value="CAI3593939.1"/>
    <property type="molecule type" value="Genomic_DNA"/>
</dbReference>
<dbReference type="Proteomes" id="UP000789738">
    <property type="component" value="Unassembled WGS sequence"/>
</dbReference>
<reference evidence="1" key="1">
    <citation type="submission" date="2021-10" db="EMBL/GenBank/DDBJ databases">
        <authorList>
            <person name="Mesa V."/>
        </authorList>
    </citation>
    <scope>NUCLEOTIDE SEQUENCE</scope>
    <source>
        <strain evidence="1">CC3_PB</strain>
    </source>
</reference>
<accession>A0AA86JIJ9</accession>
<proteinExistence type="predicted"/>
<dbReference type="Proteomes" id="UP001189143">
    <property type="component" value="Unassembled WGS sequence"/>
</dbReference>
<name>A0AA86JIJ9_9CLOT</name>
<protein>
    <submittedName>
        <fullName evidence="1">Uncharacterized protein</fullName>
    </submittedName>
</protein>
<gene>
    <name evidence="2" type="ORF">CNEO2_20047</name>
    <name evidence="1" type="ORF">CNEO_41474</name>
</gene>
<evidence type="ECO:0000313" key="2">
    <source>
        <dbReference type="EMBL" id="CAI3593939.1"/>
    </source>
</evidence>
<organism evidence="1 3">
    <name type="scientific">Clostridium neonatale</name>
    <dbReference type="NCBI Taxonomy" id="137838"/>
    <lineage>
        <taxon>Bacteria</taxon>
        <taxon>Bacillati</taxon>
        <taxon>Bacillota</taxon>
        <taxon>Clostridia</taxon>
        <taxon>Eubacteriales</taxon>
        <taxon>Clostridiaceae</taxon>
        <taxon>Clostridium</taxon>
    </lineage>
</organism>
<sequence>MQNLKYVYRNSERISTLIGQ</sequence>
<reference evidence="2" key="2">
    <citation type="submission" date="2022-10" db="EMBL/GenBank/DDBJ databases">
        <authorList>
            <person name="Aires J."/>
            <person name="Mesa V."/>
        </authorList>
    </citation>
    <scope>NUCLEOTIDE SEQUENCE</scope>
    <source>
        <strain evidence="2">Clostridium neonatale JD116</strain>
    </source>
</reference>
<evidence type="ECO:0000313" key="1">
    <source>
        <dbReference type="EMBL" id="CAG9704794.1"/>
    </source>
</evidence>
<dbReference type="EMBL" id="CAKJVE010000004">
    <property type="protein sequence ID" value="CAG9704794.1"/>
    <property type="molecule type" value="Genomic_DNA"/>
</dbReference>
<evidence type="ECO:0000313" key="3">
    <source>
        <dbReference type="Proteomes" id="UP000789738"/>
    </source>
</evidence>
<comment type="caution">
    <text evidence="1">The sequence shown here is derived from an EMBL/GenBank/DDBJ whole genome shotgun (WGS) entry which is preliminary data.</text>
</comment>
<dbReference type="AlphaFoldDB" id="A0AA86JIJ9"/>